<evidence type="ECO:0000256" key="7">
    <source>
        <dbReference type="ARBA" id="ARBA00048478"/>
    </source>
</evidence>
<accession>A0A1H3ZLN0</accession>
<evidence type="ECO:0000256" key="1">
    <source>
        <dbReference type="ARBA" id="ARBA00009427"/>
    </source>
</evidence>
<dbReference type="HAMAP" id="MF_00238">
    <property type="entry name" value="Cytidyl_kinase_type1"/>
    <property type="match status" value="1"/>
</dbReference>
<keyword evidence="2 8" id="KW-0808">Transferase</keyword>
<dbReference type="InterPro" id="IPR027417">
    <property type="entry name" value="P-loop_NTPase"/>
</dbReference>
<dbReference type="InterPro" id="IPR011994">
    <property type="entry name" value="Cytidylate_kinase_dom"/>
</dbReference>
<keyword evidence="5 8" id="KW-0067">ATP-binding</keyword>
<feature type="binding site" evidence="8">
    <location>
        <begin position="10"/>
        <end position="18"/>
    </location>
    <ligand>
        <name>ATP</name>
        <dbReference type="ChEBI" id="CHEBI:30616"/>
    </ligand>
</feature>
<dbReference type="GO" id="GO:0005829">
    <property type="term" value="C:cytosol"/>
    <property type="evidence" value="ECO:0007669"/>
    <property type="project" value="TreeGrafter"/>
</dbReference>
<dbReference type="EMBL" id="FNQF01000004">
    <property type="protein sequence ID" value="SEA24558.1"/>
    <property type="molecule type" value="Genomic_DNA"/>
</dbReference>
<evidence type="ECO:0000259" key="9">
    <source>
        <dbReference type="Pfam" id="PF02224"/>
    </source>
</evidence>
<dbReference type="GO" id="GO:0006220">
    <property type="term" value="P:pyrimidine nucleotide metabolic process"/>
    <property type="evidence" value="ECO:0007669"/>
    <property type="project" value="UniProtKB-UniRule"/>
</dbReference>
<dbReference type="Gene3D" id="3.40.50.300">
    <property type="entry name" value="P-loop containing nucleotide triphosphate hydrolases"/>
    <property type="match status" value="1"/>
</dbReference>
<comment type="catalytic activity">
    <reaction evidence="7 8">
        <text>CMP + ATP = CDP + ADP</text>
        <dbReference type="Rhea" id="RHEA:11600"/>
        <dbReference type="ChEBI" id="CHEBI:30616"/>
        <dbReference type="ChEBI" id="CHEBI:58069"/>
        <dbReference type="ChEBI" id="CHEBI:60377"/>
        <dbReference type="ChEBI" id="CHEBI:456216"/>
        <dbReference type="EC" id="2.7.4.25"/>
    </reaction>
</comment>
<protein>
    <recommendedName>
        <fullName evidence="8">Cytidylate kinase</fullName>
        <shortName evidence="8">CK</shortName>
        <ecNumber evidence="8">2.7.4.25</ecNumber>
    </recommendedName>
    <alternativeName>
        <fullName evidence="8">Cytidine monophosphate kinase</fullName>
        <shortName evidence="8">CMP kinase</shortName>
    </alternativeName>
</protein>
<keyword evidence="3 8" id="KW-0547">Nucleotide-binding</keyword>
<comment type="subcellular location">
    <subcellularLocation>
        <location evidence="8">Cytoplasm</location>
    </subcellularLocation>
</comment>
<reference evidence="10 11" key="1">
    <citation type="submission" date="2016-10" db="EMBL/GenBank/DDBJ databases">
        <authorList>
            <person name="de Groot N.N."/>
        </authorList>
    </citation>
    <scope>NUCLEOTIDE SEQUENCE [LARGE SCALE GENOMIC DNA]</scope>
    <source>
        <strain evidence="10 11">DSM 23581</strain>
    </source>
</reference>
<dbReference type="EC" id="2.7.4.25" evidence="8"/>
<dbReference type="AlphaFoldDB" id="A0A1H3ZLN0"/>
<evidence type="ECO:0000256" key="5">
    <source>
        <dbReference type="ARBA" id="ARBA00022840"/>
    </source>
</evidence>
<dbReference type="STRING" id="908615.SAMN05421540_104121"/>
<dbReference type="RefSeq" id="WP_093241620.1">
    <property type="nucleotide sequence ID" value="NZ_FNQF01000004.1"/>
</dbReference>
<gene>
    <name evidence="8" type="primary">cmk</name>
    <name evidence="10" type="ORF">SAMN05421540_104121</name>
</gene>
<keyword evidence="8" id="KW-0963">Cytoplasm</keyword>
<evidence type="ECO:0000313" key="11">
    <source>
        <dbReference type="Proteomes" id="UP000198820"/>
    </source>
</evidence>
<organism evidence="10 11">
    <name type="scientific">Psychroflexus halocasei</name>
    <dbReference type="NCBI Taxonomy" id="908615"/>
    <lineage>
        <taxon>Bacteria</taxon>
        <taxon>Pseudomonadati</taxon>
        <taxon>Bacteroidota</taxon>
        <taxon>Flavobacteriia</taxon>
        <taxon>Flavobacteriales</taxon>
        <taxon>Flavobacteriaceae</taxon>
        <taxon>Psychroflexus</taxon>
    </lineage>
</organism>
<dbReference type="GO" id="GO:0036431">
    <property type="term" value="F:dCMP kinase activity"/>
    <property type="evidence" value="ECO:0007669"/>
    <property type="project" value="InterPro"/>
</dbReference>
<feature type="domain" description="Cytidylate kinase" evidence="9">
    <location>
        <begin position="6"/>
        <end position="222"/>
    </location>
</feature>
<name>A0A1H3ZLN0_9FLAO</name>
<comment type="similarity">
    <text evidence="1 8">Belongs to the cytidylate kinase family. Type 1 subfamily.</text>
</comment>
<sequence length="235" mass="26543">MKKITIAIDGHSSTGKSTAAKELAKALNYIYVDTGAMYRAMTYFALKNGFFENDVLNETRLIQSLDDVDLSFEYDQSKEKSIILLNGENVENFIRQMDVANKVSYVAKIPEVRHKLVKIQQKIGEKGGLVMDGRDIGSVVFPEAELKIFMTATANERAKRRFNELKGSSSDLNFDEVLANVQERDLIDSSRETSPLIQTDDAVKLDNTNLTKEEQADVLLKLAMKQIRLRKLNML</sequence>
<keyword evidence="4 8" id="KW-0418">Kinase</keyword>
<dbReference type="NCBIfam" id="TIGR00017">
    <property type="entry name" value="cmk"/>
    <property type="match status" value="1"/>
</dbReference>
<keyword evidence="11" id="KW-1185">Reference proteome</keyword>
<comment type="catalytic activity">
    <reaction evidence="6 8">
        <text>dCMP + ATP = dCDP + ADP</text>
        <dbReference type="Rhea" id="RHEA:25094"/>
        <dbReference type="ChEBI" id="CHEBI:30616"/>
        <dbReference type="ChEBI" id="CHEBI:57566"/>
        <dbReference type="ChEBI" id="CHEBI:58593"/>
        <dbReference type="ChEBI" id="CHEBI:456216"/>
        <dbReference type="EC" id="2.7.4.25"/>
    </reaction>
</comment>
<dbReference type="GO" id="GO:0036430">
    <property type="term" value="F:CMP kinase activity"/>
    <property type="evidence" value="ECO:0007669"/>
    <property type="project" value="RHEA"/>
</dbReference>
<evidence type="ECO:0000256" key="6">
    <source>
        <dbReference type="ARBA" id="ARBA00047615"/>
    </source>
</evidence>
<evidence type="ECO:0000256" key="4">
    <source>
        <dbReference type="ARBA" id="ARBA00022777"/>
    </source>
</evidence>
<evidence type="ECO:0000313" key="10">
    <source>
        <dbReference type="EMBL" id="SEA24558.1"/>
    </source>
</evidence>
<dbReference type="InterPro" id="IPR003136">
    <property type="entry name" value="Cytidylate_kin"/>
</dbReference>
<dbReference type="Proteomes" id="UP000198820">
    <property type="component" value="Unassembled WGS sequence"/>
</dbReference>
<dbReference type="GO" id="GO:0005524">
    <property type="term" value="F:ATP binding"/>
    <property type="evidence" value="ECO:0007669"/>
    <property type="project" value="UniProtKB-UniRule"/>
</dbReference>
<evidence type="ECO:0000256" key="3">
    <source>
        <dbReference type="ARBA" id="ARBA00022741"/>
    </source>
</evidence>
<dbReference type="GO" id="GO:0015949">
    <property type="term" value="P:nucleobase-containing small molecule interconversion"/>
    <property type="evidence" value="ECO:0007669"/>
    <property type="project" value="TreeGrafter"/>
</dbReference>
<evidence type="ECO:0000256" key="2">
    <source>
        <dbReference type="ARBA" id="ARBA00022679"/>
    </source>
</evidence>
<dbReference type="PANTHER" id="PTHR21299:SF2">
    <property type="entry name" value="CYTIDYLATE KINASE"/>
    <property type="match status" value="1"/>
</dbReference>
<dbReference type="Pfam" id="PF02224">
    <property type="entry name" value="Cytidylate_kin"/>
    <property type="match status" value="1"/>
</dbReference>
<proteinExistence type="inferred from homology"/>
<evidence type="ECO:0000256" key="8">
    <source>
        <dbReference type="HAMAP-Rule" id="MF_00238"/>
    </source>
</evidence>
<dbReference type="PANTHER" id="PTHR21299">
    <property type="entry name" value="CYTIDYLATE KINASE/PANTOATE-BETA-ALANINE LIGASE"/>
    <property type="match status" value="1"/>
</dbReference>
<dbReference type="SUPFAM" id="SSF52540">
    <property type="entry name" value="P-loop containing nucleoside triphosphate hydrolases"/>
    <property type="match status" value="1"/>
</dbReference>
<dbReference type="CDD" id="cd02020">
    <property type="entry name" value="CMPK"/>
    <property type="match status" value="1"/>
</dbReference>